<sequence>MGGRRGPAGAYGGGVTPCGRSKSTNHRRGALPAARPAGLRRHGPGLPGPQRRRPYGRGEDRPSALRPGRGVPRPPPSSRLRSSRGDPHRREVDAARRVGGAWTAPVLDADPDARVPWVATAYAAGPSLSAAVAEGGALPARTVRVLGAGPAEALAAVHELGLVHRDVKPSNVLPARHLPDHRPAGRRRPGVGPPPPDRPARRRLRRRPGPEAGDEEGARRDVGRREDQPQGLRPGLHDRAPHAGG</sequence>
<name>A0A7W9LUQ9_9ACTN</name>
<feature type="compositionally biased region" description="Basic and acidic residues" evidence="1">
    <location>
        <begin position="83"/>
        <end position="96"/>
    </location>
</feature>
<organism evidence="2 3">
    <name type="scientific">Streptomyces caelestis</name>
    <dbReference type="NCBI Taxonomy" id="36816"/>
    <lineage>
        <taxon>Bacteria</taxon>
        <taxon>Bacillati</taxon>
        <taxon>Actinomycetota</taxon>
        <taxon>Actinomycetes</taxon>
        <taxon>Kitasatosporales</taxon>
        <taxon>Streptomycetaceae</taxon>
        <taxon>Streptomyces</taxon>
    </lineage>
</organism>
<dbReference type="Gene3D" id="1.10.510.10">
    <property type="entry name" value="Transferase(Phosphotransferase) domain 1"/>
    <property type="match status" value="1"/>
</dbReference>
<accession>A0A7W9LUQ9</accession>
<gene>
    <name evidence="2" type="ORF">HDA41_004702</name>
</gene>
<dbReference type="AlphaFoldDB" id="A0A7W9LUQ9"/>
<dbReference type="Proteomes" id="UP000590647">
    <property type="component" value="Unassembled WGS sequence"/>
</dbReference>
<evidence type="ECO:0008006" key="4">
    <source>
        <dbReference type="Google" id="ProtNLM"/>
    </source>
</evidence>
<dbReference type="EMBL" id="JACHNE010000001">
    <property type="protein sequence ID" value="MBB5796738.1"/>
    <property type="molecule type" value="Genomic_DNA"/>
</dbReference>
<proteinExistence type="predicted"/>
<feature type="compositionally biased region" description="Basic and acidic residues" evidence="1">
    <location>
        <begin position="235"/>
        <end position="245"/>
    </location>
</feature>
<keyword evidence="3" id="KW-1185">Reference proteome</keyword>
<evidence type="ECO:0000256" key="1">
    <source>
        <dbReference type="SAM" id="MobiDB-lite"/>
    </source>
</evidence>
<dbReference type="SUPFAM" id="SSF56112">
    <property type="entry name" value="Protein kinase-like (PK-like)"/>
    <property type="match status" value="1"/>
</dbReference>
<dbReference type="Gene3D" id="3.30.200.20">
    <property type="entry name" value="Phosphorylase Kinase, domain 1"/>
    <property type="match status" value="1"/>
</dbReference>
<feature type="region of interest" description="Disordered" evidence="1">
    <location>
        <begin position="171"/>
        <end position="245"/>
    </location>
</feature>
<feature type="compositionally biased region" description="Basic and acidic residues" evidence="1">
    <location>
        <begin position="216"/>
        <end position="228"/>
    </location>
</feature>
<reference evidence="2 3" key="1">
    <citation type="submission" date="2020-08" db="EMBL/GenBank/DDBJ databases">
        <title>Sequencing the genomes of 1000 actinobacteria strains.</title>
        <authorList>
            <person name="Klenk H.-P."/>
        </authorList>
    </citation>
    <scope>NUCLEOTIDE SEQUENCE [LARGE SCALE GENOMIC DNA]</scope>
    <source>
        <strain evidence="2 3">DSM 40084</strain>
    </source>
</reference>
<dbReference type="InterPro" id="IPR011009">
    <property type="entry name" value="Kinase-like_dom_sf"/>
</dbReference>
<feature type="compositionally biased region" description="Gly residues" evidence="1">
    <location>
        <begin position="1"/>
        <end position="16"/>
    </location>
</feature>
<feature type="region of interest" description="Disordered" evidence="1">
    <location>
        <begin position="1"/>
        <end position="103"/>
    </location>
</feature>
<evidence type="ECO:0000313" key="3">
    <source>
        <dbReference type="Proteomes" id="UP000590647"/>
    </source>
</evidence>
<protein>
    <recommendedName>
        <fullName evidence="4">Protein kinase domain-containing protein</fullName>
    </recommendedName>
</protein>
<comment type="caution">
    <text evidence="2">The sequence shown here is derived from an EMBL/GenBank/DDBJ whole genome shotgun (WGS) entry which is preliminary data.</text>
</comment>
<evidence type="ECO:0000313" key="2">
    <source>
        <dbReference type="EMBL" id="MBB5796738.1"/>
    </source>
</evidence>